<keyword evidence="4" id="KW-1185">Reference proteome</keyword>
<dbReference type="RefSeq" id="WP_188219737.1">
    <property type="nucleotide sequence ID" value="NZ_NASZ01000003.1"/>
</dbReference>
<feature type="transmembrane region" description="Helical" evidence="1">
    <location>
        <begin position="318"/>
        <end position="341"/>
    </location>
</feature>
<feature type="transmembrane region" description="Helical" evidence="1">
    <location>
        <begin position="537"/>
        <end position="557"/>
    </location>
</feature>
<comment type="caution">
    <text evidence="3">The sequence shown here is derived from an EMBL/GenBank/DDBJ whole genome shotgun (WGS) entry which is preliminary data.</text>
</comment>
<dbReference type="SUPFAM" id="SSF81442">
    <property type="entry name" value="Cytochrome c oxidase subunit I-like"/>
    <property type="match status" value="1"/>
</dbReference>
<feature type="transmembrane region" description="Helical" evidence="1">
    <location>
        <begin position="353"/>
        <end position="373"/>
    </location>
</feature>
<dbReference type="Pfam" id="PF00115">
    <property type="entry name" value="COX1"/>
    <property type="match status" value="1"/>
</dbReference>
<evidence type="ECO:0000313" key="3">
    <source>
        <dbReference type="EMBL" id="MBD0724252.1"/>
    </source>
</evidence>
<dbReference type="InterPro" id="IPR036927">
    <property type="entry name" value="Cyt_c_oxase-like_su1_sf"/>
</dbReference>
<protein>
    <submittedName>
        <fullName evidence="3">Nitric oxide reductase large subunit</fullName>
    </submittedName>
</protein>
<proteinExistence type="predicted"/>
<feature type="transmembrane region" description="Helical" evidence="1">
    <location>
        <begin position="275"/>
        <end position="298"/>
    </location>
</feature>
<dbReference type="Pfam" id="PF22085">
    <property type="entry name" value="NorB_cytochrome_c-like"/>
    <property type="match status" value="1"/>
</dbReference>
<feature type="transmembrane region" description="Helical" evidence="1">
    <location>
        <begin position="403"/>
        <end position="424"/>
    </location>
</feature>
<dbReference type="InterPro" id="IPR000883">
    <property type="entry name" value="Cyt_C_Oxase_1"/>
</dbReference>
<feature type="transmembrane region" description="Helical" evidence="1">
    <location>
        <begin position="506"/>
        <end position="525"/>
    </location>
</feature>
<feature type="transmembrane region" description="Helical" evidence="1">
    <location>
        <begin position="577"/>
        <end position="600"/>
    </location>
</feature>
<dbReference type="PANTHER" id="PTHR10422:SF38">
    <property type="entry name" value="CYTOCHROME B SUBUNIT OF NITRIC OXIDE REDUCTASE"/>
    <property type="match status" value="1"/>
</dbReference>
<feature type="transmembrane region" description="Helical" evidence="1">
    <location>
        <begin position="620"/>
        <end position="643"/>
    </location>
</feature>
<sequence>MKKTWLAFISVVIISFIILLGVGKEIYQTQPPIPEKVILKNTGTIIYTKEDIQTGQNVWESIGGMEVGSVWGHGSYVAPDWTAEWIHKEAVFVLDNWAKAFSTSYENLDVEKKAALKARLIQDIRTNTYNEATKTISISEERYNAIKNNTAHFSSIFSEGNAEYAIQKKALTDSKKLTQLNAFLFWTSWAASTNRPNADYTYTSNWPHEPLIDNNITNSSVIWSGLSIVLLLLFIGILTYYYLLNHEKGELLDKPQSNPLQDLKLLPSQKAVLKYFLIISLLIVLQIVLGIVTVHYTVEGQAFFGFEISKFLPYSVTRTWHTQLAVFWIAATWLATGLFLAPMISGKEIKKHILGINFLFIALLIIVLGSMFGEWLGIHQFLSLTTNFFFGHQGYEYMDLGRFWQILLGVGLVLWVLMVSQHIIFAIRKNDHSKTLLTILLISVMAIGMFFFSGLMYGENSSLPVINYWRWWLVHLWVEGFFEVFATVVIAYIFSQMKIISAKTAGRVSVASATIFLAGGILGTLHHLYFSGTPVKAIALGATFSALEVVPLTLMGFEIRENWNLLKSTAWMQKYKWPIFFFIAVAFWNFMGAGVFGFLINPPIALYYIQGLNTTAVHAHTALFGVYGMLGMGFILICLRFYSDRDWDNSKLKKAFWALNIGLVAMVLFSLLPIGIIQAYTSITKGYSFARESELLYSPTIQTLKWLRMIGDIIFSVGIFYFCWFTVSETIYNLKRKIK</sequence>
<keyword evidence="1" id="KW-0472">Membrane</keyword>
<feature type="transmembrane region" description="Helical" evidence="1">
    <location>
        <begin position="655"/>
        <end position="680"/>
    </location>
</feature>
<reference evidence="3 4" key="1">
    <citation type="journal article" date="2020" name="Microbiol. Res.">
        <title>Flavobacterium pokkalii sp. nov., a novel plant growth promoting native rhizobacteria isolated from pokkali rice grown in coastal saline affected agricultural regions of southern India, Kerala.</title>
        <authorList>
            <person name="Menon R.R."/>
            <person name="Kumari S."/>
            <person name="Viver T."/>
            <person name="Rameshkumar N."/>
        </authorList>
    </citation>
    <scope>NUCLEOTIDE SEQUENCE [LARGE SCALE GENOMIC DNA]</scope>
    <source>
        <strain evidence="3 4">L1I52</strain>
    </source>
</reference>
<keyword evidence="1" id="KW-0812">Transmembrane</keyword>
<evidence type="ECO:0000313" key="4">
    <source>
        <dbReference type="Proteomes" id="UP000661715"/>
    </source>
</evidence>
<feature type="transmembrane region" description="Helical" evidence="1">
    <location>
        <begin position="221"/>
        <end position="244"/>
    </location>
</feature>
<dbReference type="PANTHER" id="PTHR10422">
    <property type="entry name" value="CYTOCHROME C OXIDASE SUBUNIT 1"/>
    <property type="match status" value="1"/>
</dbReference>
<evidence type="ECO:0000256" key="1">
    <source>
        <dbReference type="SAM" id="Phobius"/>
    </source>
</evidence>
<feature type="transmembrane region" description="Helical" evidence="1">
    <location>
        <begin position="706"/>
        <end position="727"/>
    </location>
</feature>
<feature type="transmembrane region" description="Helical" evidence="1">
    <location>
        <begin position="469"/>
        <end position="494"/>
    </location>
</feature>
<organism evidence="3 4">
    <name type="scientific">Flavobacterium pokkalii</name>
    <dbReference type="NCBI Taxonomy" id="1940408"/>
    <lineage>
        <taxon>Bacteria</taxon>
        <taxon>Pseudomonadati</taxon>
        <taxon>Bacteroidota</taxon>
        <taxon>Flavobacteriia</taxon>
        <taxon>Flavobacteriales</taxon>
        <taxon>Flavobacteriaceae</taxon>
        <taxon>Flavobacterium</taxon>
    </lineage>
</organism>
<dbReference type="Gene3D" id="1.20.210.10">
    <property type="entry name" value="Cytochrome c oxidase-like, subunit I domain"/>
    <property type="match status" value="1"/>
</dbReference>
<dbReference type="InterPro" id="IPR054309">
    <property type="entry name" value="NorB_cytochrome_c-like"/>
</dbReference>
<name>A0ABR7UP94_9FLAO</name>
<feature type="transmembrane region" description="Helical" evidence="1">
    <location>
        <begin position="436"/>
        <end position="457"/>
    </location>
</feature>
<dbReference type="Proteomes" id="UP000661715">
    <property type="component" value="Unassembled WGS sequence"/>
</dbReference>
<gene>
    <name evidence="3" type="ORF">B6A10_03575</name>
</gene>
<feature type="domain" description="Nitric oxide reductase subunit B cytochrome c-like" evidence="2">
    <location>
        <begin position="37"/>
        <end position="208"/>
    </location>
</feature>
<dbReference type="EMBL" id="NASZ01000003">
    <property type="protein sequence ID" value="MBD0724252.1"/>
    <property type="molecule type" value="Genomic_DNA"/>
</dbReference>
<keyword evidence="1" id="KW-1133">Transmembrane helix</keyword>
<evidence type="ECO:0000259" key="2">
    <source>
        <dbReference type="Pfam" id="PF22085"/>
    </source>
</evidence>
<accession>A0ABR7UP94</accession>